<proteinExistence type="inferred from homology"/>
<name>A0ABN2BIW1_9ACTN</name>
<feature type="domain" description="UspA" evidence="2">
    <location>
        <begin position="144"/>
        <end position="267"/>
    </location>
</feature>
<dbReference type="InterPro" id="IPR014729">
    <property type="entry name" value="Rossmann-like_a/b/a_fold"/>
</dbReference>
<evidence type="ECO:0000313" key="4">
    <source>
        <dbReference type="Proteomes" id="UP001501470"/>
    </source>
</evidence>
<gene>
    <name evidence="3" type="ORF">GCM10009827_069850</name>
</gene>
<evidence type="ECO:0000256" key="1">
    <source>
        <dbReference type="ARBA" id="ARBA00008791"/>
    </source>
</evidence>
<reference evidence="3 4" key="1">
    <citation type="journal article" date="2019" name="Int. J. Syst. Evol. Microbiol.">
        <title>The Global Catalogue of Microorganisms (GCM) 10K type strain sequencing project: providing services to taxonomists for standard genome sequencing and annotation.</title>
        <authorList>
            <consortium name="The Broad Institute Genomics Platform"/>
            <consortium name="The Broad Institute Genome Sequencing Center for Infectious Disease"/>
            <person name="Wu L."/>
            <person name="Ma J."/>
        </authorList>
    </citation>
    <scope>NUCLEOTIDE SEQUENCE [LARGE SCALE GENOMIC DNA]</scope>
    <source>
        <strain evidence="3 4">JCM 15933</strain>
    </source>
</reference>
<dbReference type="Gene3D" id="3.40.50.620">
    <property type="entry name" value="HUPs"/>
    <property type="match status" value="2"/>
</dbReference>
<comment type="caution">
    <text evidence="3">The sequence shown here is derived from an EMBL/GenBank/DDBJ whole genome shotgun (WGS) entry which is preliminary data.</text>
</comment>
<accession>A0ABN2BIW1</accession>
<organism evidence="3 4">
    <name type="scientific">Dactylosporangium maewongense</name>
    <dbReference type="NCBI Taxonomy" id="634393"/>
    <lineage>
        <taxon>Bacteria</taxon>
        <taxon>Bacillati</taxon>
        <taxon>Actinomycetota</taxon>
        <taxon>Actinomycetes</taxon>
        <taxon>Micromonosporales</taxon>
        <taxon>Micromonosporaceae</taxon>
        <taxon>Dactylosporangium</taxon>
    </lineage>
</organism>
<dbReference type="EMBL" id="BAAAQD010000016">
    <property type="protein sequence ID" value="GAA1540555.1"/>
    <property type="molecule type" value="Genomic_DNA"/>
</dbReference>
<dbReference type="InterPro" id="IPR006015">
    <property type="entry name" value="Universal_stress_UspA"/>
</dbReference>
<keyword evidence="4" id="KW-1185">Reference proteome</keyword>
<protein>
    <submittedName>
        <fullName evidence="3">Universal stress protein</fullName>
    </submittedName>
</protein>
<dbReference type="Pfam" id="PF00582">
    <property type="entry name" value="Usp"/>
    <property type="match status" value="2"/>
</dbReference>
<dbReference type="PANTHER" id="PTHR46268">
    <property type="entry name" value="STRESS RESPONSE PROTEIN NHAX"/>
    <property type="match status" value="1"/>
</dbReference>
<evidence type="ECO:0000313" key="3">
    <source>
        <dbReference type="EMBL" id="GAA1540555.1"/>
    </source>
</evidence>
<dbReference type="Proteomes" id="UP001501470">
    <property type="component" value="Unassembled WGS sequence"/>
</dbReference>
<dbReference type="PRINTS" id="PR01438">
    <property type="entry name" value="UNVRSLSTRESS"/>
</dbReference>
<dbReference type="RefSeq" id="WP_344506751.1">
    <property type="nucleotide sequence ID" value="NZ_BAAAQD010000016.1"/>
</dbReference>
<comment type="similarity">
    <text evidence="1">Belongs to the universal stress protein A family.</text>
</comment>
<dbReference type="PANTHER" id="PTHR46268:SF6">
    <property type="entry name" value="UNIVERSAL STRESS PROTEIN UP12"/>
    <property type="match status" value="1"/>
</dbReference>
<sequence>MEHNDIVVGTDGGAGGAWAVRWAASQAARTGARLRVVSVHHRQPGTPTGPDVSGRERAWAVVTAAVADARGGRPALDVRGSALPGAPGDVLLAETRSAALLVVGSQGRGALASALLGSVGVHVATYATGPVVVVRGRADTAIGTVVAGIADPAAADRVLAAGFEEAHRRGCALVAVRAPTPTPAKASPAGLGTLVRADVSETVTRLRTLFPTVPVEVELTTGNPADVLVAASRSAQLVVLDAGSAPSLDPVNHHLLLRADCPVLLLRDTL</sequence>
<feature type="domain" description="UspA" evidence="2">
    <location>
        <begin position="5"/>
        <end position="135"/>
    </location>
</feature>
<evidence type="ECO:0000259" key="2">
    <source>
        <dbReference type="Pfam" id="PF00582"/>
    </source>
</evidence>
<dbReference type="InterPro" id="IPR006016">
    <property type="entry name" value="UspA"/>
</dbReference>
<dbReference type="SUPFAM" id="SSF52402">
    <property type="entry name" value="Adenine nucleotide alpha hydrolases-like"/>
    <property type="match status" value="2"/>
</dbReference>